<feature type="transmembrane region" description="Helical" evidence="7">
    <location>
        <begin position="143"/>
        <end position="164"/>
    </location>
</feature>
<accession>S0FJ50</accession>
<feature type="domain" description="ABC transmembrane type-1" evidence="8">
    <location>
        <begin position="77"/>
        <end position="276"/>
    </location>
</feature>
<keyword evidence="4 7" id="KW-0812">Transmembrane</keyword>
<dbReference type="GO" id="GO:0055085">
    <property type="term" value="P:transmembrane transport"/>
    <property type="evidence" value="ECO:0007669"/>
    <property type="project" value="InterPro"/>
</dbReference>
<dbReference type="InterPro" id="IPR000515">
    <property type="entry name" value="MetI-like"/>
</dbReference>
<evidence type="ECO:0000256" key="1">
    <source>
        <dbReference type="ARBA" id="ARBA00004651"/>
    </source>
</evidence>
<feature type="transmembrane region" description="Helical" evidence="7">
    <location>
        <begin position="77"/>
        <end position="100"/>
    </location>
</feature>
<dbReference type="InterPro" id="IPR035906">
    <property type="entry name" value="MetI-like_sf"/>
</dbReference>
<dbReference type="PANTHER" id="PTHR43744:SF9">
    <property type="entry name" value="POLYGALACTURONAN_RHAMNOGALACTURONAN TRANSPORT SYSTEM PERMEASE PROTEIN YTCP"/>
    <property type="match status" value="1"/>
</dbReference>
<dbReference type="PROSITE" id="PS50928">
    <property type="entry name" value="ABC_TM1"/>
    <property type="match status" value="1"/>
</dbReference>
<evidence type="ECO:0000256" key="7">
    <source>
        <dbReference type="RuleBase" id="RU363032"/>
    </source>
</evidence>
<gene>
    <name evidence="9" type="ORF">CTER_5290</name>
</gene>
<dbReference type="SUPFAM" id="SSF161098">
    <property type="entry name" value="MetI-like"/>
    <property type="match status" value="1"/>
</dbReference>
<sequence length="296" mass="33222">MENTVKIKKSHSISDILIIMFVGVLAVITIFPFYNVVIVSFASMNSLAEHSLYLLPYAFDLTGYVNLIKEESFYRSFLISVIVTVVGVSFNMLLSVSGAYALSKKGMPGRNIFLGAILFTMFFNGGLIPYYLVVQSLGLVNSIWAMIIPTGVSTTYLIIMKNYFNTLPESIEESAKIDGANDLMILIKIILPISKPFIATFLLFYAVDRWNDWWYALIFISDTAKAPLQIFLREMLINFNTQLNSSAQAVIDQSRSIFVQTTQMATIVISAIPMLCIYPFLQKHFAKGIMIGSIKE</sequence>
<organism evidence="9 10">
    <name type="scientific">Ruminiclostridium cellobioparum subsp. termitidis CT1112</name>
    <dbReference type="NCBI Taxonomy" id="1195236"/>
    <lineage>
        <taxon>Bacteria</taxon>
        <taxon>Bacillati</taxon>
        <taxon>Bacillota</taxon>
        <taxon>Clostridia</taxon>
        <taxon>Eubacteriales</taxon>
        <taxon>Oscillospiraceae</taxon>
        <taxon>Ruminiclostridium</taxon>
    </lineage>
</organism>
<keyword evidence="2 7" id="KW-0813">Transport</keyword>
<dbReference type="Gene3D" id="1.10.3720.10">
    <property type="entry name" value="MetI-like"/>
    <property type="match status" value="1"/>
</dbReference>
<dbReference type="CDD" id="cd06261">
    <property type="entry name" value="TM_PBP2"/>
    <property type="match status" value="1"/>
</dbReference>
<dbReference type="AlphaFoldDB" id="S0FJ50"/>
<reference evidence="9 10" key="1">
    <citation type="journal article" date="2013" name="Genome Announc.">
        <title>Draft Genome Sequence of the Cellulolytic, Mesophilic, Anaerobic Bacterium Clostridium termitidis Strain CT1112 (DSM 5398).</title>
        <authorList>
            <person name="Lal S."/>
            <person name="Ramachandran U."/>
            <person name="Zhang X."/>
            <person name="Munir R."/>
            <person name="Sparling R."/>
            <person name="Levin D.B."/>
        </authorList>
    </citation>
    <scope>NUCLEOTIDE SEQUENCE [LARGE SCALE GENOMIC DNA]</scope>
    <source>
        <strain evidence="9 10">CT1112</strain>
    </source>
</reference>
<feature type="transmembrane region" description="Helical" evidence="7">
    <location>
        <begin position="112"/>
        <end position="131"/>
    </location>
</feature>
<comment type="subcellular location">
    <subcellularLocation>
        <location evidence="1 7">Cell membrane</location>
        <topology evidence="1 7">Multi-pass membrane protein</topology>
    </subcellularLocation>
</comment>
<dbReference type="Proteomes" id="UP000014155">
    <property type="component" value="Unassembled WGS sequence"/>
</dbReference>
<dbReference type="eggNOG" id="COG0395">
    <property type="taxonomic scope" value="Bacteria"/>
</dbReference>
<protein>
    <submittedName>
        <fullName evidence="9">ABC-type sugar transport system, permease component</fullName>
    </submittedName>
</protein>
<comment type="similarity">
    <text evidence="7">Belongs to the binding-protein-dependent transport system permease family.</text>
</comment>
<evidence type="ECO:0000256" key="5">
    <source>
        <dbReference type="ARBA" id="ARBA00022989"/>
    </source>
</evidence>
<dbReference type="PANTHER" id="PTHR43744">
    <property type="entry name" value="ABC TRANSPORTER PERMEASE PROTEIN MG189-RELATED-RELATED"/>
    <property type="match status" value="1"/>
</dbReference>
<feature type="transmembrane region" description="Helical" evidence="7">
    <location>
        <begin position="12"/>
        <end position="34"/>
    </location>
</feature>
<dbReference type="PATRIC" id="fig|1195236.3.peg.5427"/>
<proteinExistence type="inferred from homology"/>
<feature type="transmembrane region" description="Helical" evidence="7">
    <location>
        <begin position="185"/>
        <end position="207"/>
    </location>
</feature>
<comment type="caution">
    <text evidence="9">The sequence shown here is derived from an EMBL/GenBank/DDBJ whole genome shotgun (WGS) entry which is preliminary data.</text>
</comment>
<keyword evidence="9" id="KW-0762">Sugar transport</keyword>
<evidence type="ECO:0000313" key="9">
    <source>
        <dbReference type="EMBL" id="EMS69134.1"/>
    </source>
</evidence>
<dbReference type="EMBL" id="AORV01000072">
    <property type="protein sequence ID" value="EMS69134.1"/>
    <property type="molecule type" value="Genomic_DNA"/>
</dbReference>
<evidence type="ECO:0000256" key="2">
    <source>
        <dbReference type="ARBA" id="ARBA00022448"/>
    </source>
</evidence>
<name>S0FJ50_RUMCE</name>
<dbReference type="GO" id="GO:0005886">
    <property type="term" value="C:plasma membrane"/>
    <property type="evidence" value="ECO:0007669"/>
    <property type="project" value="UniProtKB-SubCell"/>
</dbReference>
<feature type="transmembrane region" description="Helical" evidence="7">
    <location>
        <begin position="264"/>
        <end position="281"/>
    </location>
</feature>
<dbReference type="STRING" id="1195236.CTER_5290"/>
<keyword evidence="10" id="KW-1185">Reference proteome</keyword>
<keyword evidence="3" id="KW-1003">Cell membrane</keyword>
<dbReference type="Pfam" id="PF00528">
    <property type="entry name" value="BPD_transp_1"/>
    <property type="match status" value="1"/>
</dbReference>
<evidence type="ECO:0000256" key="4">
    <source>
        <dbReference type="ARBA" id="ARBA00022692"/>
    </source>
</evidence>
<evidence type="ECO:0000256" key="6">
    <source>
        <dbReference type="ARBA" id="ARBA00023136"/>
    </source>
</evidence>
<keyword evidence="5 7" id="KW-1133">Transmembrane helix</keyword>
<dbReference type="RefSeq" id="WP_004630863.1">
    <property type="nucleotide sequence ID" value="NZ_AORV01000072.1"/>
</dbReference>
<evidence type="ECO:0000256" key="3">
    <source>
        <dbReference type="ARBA" id="ARBA00022475"/>
    </source>
</evidence>
<evidence type="ECO:0000313" key="10">
    <source>
        <dbReference type="Proteomes" id="UP000014155"/>
    </source>
</evidence>
<keyword evidence="6 7" id="KW-0472">Membrane</keyword>
<evidence type="ECO:0000259" key="8">
    <source>
        <dbReference type="PROSITE" id="PS50928"/>
    </source>
</evidence>